<dbReference type="GO" id="GO:0005886">
    <property type="term" value="C:plasma membrane"/>
    <property type="evidence" value="ECO:0007669"/>
    <property type="project" value="TreeGrafter"/>
</dbReference>
<dbReference type="PANTHER" id="PTHR11733:SF167">
    <property type="entry name" value="FI17812P1-RELATED"/>
    <property type="match status" value="1"/>
</dbReference>
<dbReference type="CDD" id="cd08662">
    <property type="entry name" value="M13"/>
    <property type="match status" value="1"/>
</dbReference>
<dbReference type="Gene3D" id="1.10.1380.10">
    <property type="entry name" value="Neutral endopeptidase , domain2"/>
    <property type="match status" value="1"/>
</dbReference>
<keyword evidence="11" id="KW-1185">Reference proteome</keyword>
<dbReference type="InterPro" id="IPR024079">
    <property type="entry name" value="MetalloPept_cat_dom_sf"/>
</dbReference>
<keyword evidence="6" id="KW-0862">Zinc</keyword>
<dbReference type="Pfam" id="PF05649">
    <property type="entry name" value="Peptidase_M13_N"/>
    <property type="match status" value="1"/>
</dbReference>
<feature type="domain" description="Peptidase M13 N-terminal" evidence="9">
    <location>
        <begin position="65"/>
        <end position="443"/>
    </location>
</feature>
<proteinExistence type="inferred from homology"/>
<sequence>MTLTKHTNLLAINKGWAVRVGLALALLSALVACSNGEGRSHTQTARVAAPVSGVIVANMNPDIRPQDDFYGYVNGGWQDKAKLPANKLATGAFYDLRALSLQRLKLLVEETAEGEDWPAGSEAQMIADMYRSAMDIRRLNRLGLKPIAPLLEQIDAIQSVDQLMGFFADSQILGGGTPLAFYVGIDSKDSSNYIGQFWQFGLSLPDQDYYLASTEEMQKLRRGFRKHVVELFRLARLPGASDAGEQVLALETKLAEIHWDRVQNRDVDSRYHRFNQSELPQITDRFHWDSYLQRLGLPSDEPVLINQPSYVAGLGELLHSLSLDDWKTYARWHTLNSFSSLLGDEFKQTRYEFFGRQVEGLSAARPEWNQAVSLVDDSLGDALGRLYVERYFSEDAKQQVLRMVGNIKVTFAERIKNLEWMSPQTKQKALAKLAAMQVKMGYPDQWLDYSGLDIDSRYLVRNWMNSQTYEHQRQLRFLQEGVKPWHWSMAPQRVNAYYSPTRNEIVFPAGILQAPFYDASHDDALNYGAIGTIIGHEMAHAFDDQGARYDANGNLNNWWSEADYTAFRERTHALVTQFNGYQWKDGQALNGELTLGENIGDLSGLAIAYEAYRHSRAGKPAQTLDGFTPEQRFFIGFAQIWRSKINPQTMRKRLTTGTHSPAQFRTIGPLSNFTPFYQAFDVKPGDGMYIPSQQRVSIW</sequence>
<evidence type="ECO:0000256" key="4">
    <source>
        <dbReference type="ARBA" id="ARBA00022723"/>
    </source>
</evidence>
<evidence type="ECO:0000313" key="10">
    <source>
        <dbReference type="EMBL" id="GLP95573.1"/>
    </source>
</evidence>
<dbReference type="GO" id="GO:0046872">
    <property type="term" value="F:metal ion binding"/>
    <property type="evidence" value="ECO:0007669"/>
    <property type="project" value="UniProtKB-KW"/>
</dbReference>
<dbReference type="GO" id="GO:0016485">
    <property type="term" value="P:protein processing"/>
    <property type="evidence" value="ECO:0007669"/>
    <property type="project" value="TreeGrafter"/>
</dbReference>
<dbReference type="Gene3D" id="3.40.390.10">
    <property type="entry name" value="Collagenase (Catalytic Domain)"/>
    <property type="match status" value="1"/>
</dbReference>
<evidence type="ECO:0000256" key="3">
    <source>
        <dbReference type="ARBA" id="ARBA00022670"/>
    </source>
</evidence>
<dbReference type="EMBL" id="BSNC01000003">
    <property type="protein sequence ID" value="GLP95573.1"/>
    <property type="molecule type" value="Genomic_DNA"/>
</dbReference>
<dbReference type="InterPro" id="IPR008753">
    <property type="entry name" value="Peptidase_M13_N"/>
</dbReference>
<evidence type="ECO:0000256" key="5">
    <source>
        <dbReference type="ARBA" id="ARBA00022801"/>
    </source>
</evidence>
<evidence type="ECO:0000313" key="11">
    <source>
        <dbReference type="Proteomes" id="UP001161422"/>
    </source>
</evidence>
<keyword evidence="5" id="KW-0378">Hydrolase</keyword>
<feature type="domain" description="Peptidase M13 C-terminal" evidence="8">
    <location>
        <begin position="495"/>
        <end position="696"/>
    </location>
</feature>
<evidence type="ECO:0000259" key="9">
    <source>
        <dbReference type="Pfam" id="PF05649"/>
    </source>
</evidence>
<keyword evidence="4" id="KW-0479">Metal-binding</keyword>
<reference evidence="10" key="2">
    <citation type="submission" date="2023-01" db="EMBL/GenBank/DDBJ databases">
        <title>Draft genome sequence of Paraferrimonas sedimenticola strain NBRC 101628.</title>
        <authorList>
            <person name="Sun Q."/>
            <person name="Mori K."/>
        </authorList>
    </citation>
    <scope>NUCLEOTIDE SEQUENCE</scope>
    <source>
        <strain evidence="10">NBRC 101628</strain>
    </source>
</reference>
<evidence type="ECO:0000256" key="6">
    <source>
        <dbReference type="ARBA" id="ARBA00022833"/>
    </source>
</evidence>
<dbReference type="InterPro" id="IPR042089">
    <property type="entry name" value="Peptidase_M13_dom_2"/>
</dbReference>
<protein>
    <submittedName>
        <fullName evidence="10">Peptidase M13</fullName>
    </submittedName>
</protein>
<dbReference type="SUPFAM" id="SSF55486">
    <property type="entry name" value="Metalloproteases ('zincins'), catalytic domain"/>
    <property type="match status" value="1"/>
</dbReference>
<dbReference type="InterPro" id="IPR018497">
    <property type="entry name" value="Peptidase_M13_C"/>
</dbReference>
<gene>
    <name evidence="10" type="primary">pepO_2</name>
    <name evidence="10" type="ORF">GCM10007895_08790</name>
</gene>
<keyword evidence="3" id="KW-0645">Protease</keyword>
<comment type="cofactor">
    <cofactor evidence="1">
        <name>Zn(2+)</name>
        <dbReference type="ChEBI" id="CHEBI:29105"/>
    </cofactor>
</comment>
<dbReference type="Proteomes" id="UP001161422">
    <property type="component" value="Unassembled WGS sequence"/>
</dbReference>
<evidence type="ECO:0000256" key="1">
    <source>
        <dbReference type="ARBA" id="ARBA00001947"/>
    </source>
</evidence>
<dbReference type="GO" id="GO:0004222">
    <property type="term" value="F:metalloendopeptidase activity"/>
    <property type="evidence" value="ECO:0007669"/>
    <property type="project" value="InterPro"/>
</dbReference>
<accession>A0AA37RUT8</accession>
<dbReference type="PANTHER" id="PTHR11733">
    <property type="entry name" value="ZINC METALLOPROTEASE FAMILY M13 NEPRILYSIN-RELATED"/>
    <property type="match status" value="1"/>
</dbReference>
<dbReference type="PROSITE" id="PS51885">
    <property type="entry name" value="NEPRILYSIN"/>
    <property type="match status" value="1"/>
</dbReference>
<comment type="caution">
    <text evidence="10">The sequence shown here is derived from an EMBL/GenBank/DDBJ whole genome shotgun (WGS) entry which is preliminary data.</text>
</comment>
<dbReference type="PRINTS" id="PR00786">
    <property type="entry name" value="NEPRILYSIN"/>
</dbReference>
<evidence type="ECO:0000256" key="2">
    <source>
        <dbReference type="ARBA" id="ARBA00007357"/>
    </source>
</evidence>
<evidence type="ECO:0000259" key="8">
    <source>
        <dbReference type="Pfam" id="PF01431"/>
    </source>
</evidence>
<evidence type="ECO:0000256" key="7">
    <source>
        <dbReference type="ARBA" id="ARBA00023049"/>
    </source>
</evidence>
<keyword evidence="7" id="KW-0482">Metalloprotease</keyword>
<dbReference type="InterPro" id="IPR000718">
    <property type="entry name" value="Peptidase_M13"/>
</dbReference>
<dbReference type="PROSITE" id="PS51257">
    <property type="entry name" value="PROKAR_LIPOPROTEIN"/>
    <property type="match status" value="1"/>
</dbReference>
<reference evidence="10" key="1">
    <citation type="journal article" date="2014" name="Int. J. Syst. Evol. Microbiol.">
        <title>Complete genome sequence of Corynebacterium casei LMG S-19264T (=DSM 44701T), isolated from a smear-ripened cheese.</title>
        <authorList>
            <consortium name="US DOE Joint Genome Institute (JGI-PGF)"/>
            <person name="Walter F."/>
            <person name="Albersmeier A."/>
            <person name="Kalinowski J."/>
            <person name="Ruckert C."/>
        </authorList>
    </citation>
    <scope>NUCLEOTIDE SEQUENCE</scope>
    <source>
        <strain evidence="10">NBRC 101628</strain>
    </source>
</reference>
<name>A0AA37RUT8_9GAMM</name>
<comment type="similarity">
    <text evidence="2">Belongs to the peptidase M13 family.</text>
</comment>
<dbReference type="Pfam" id="PF01431">
    <property type="entry name" value="Peptidase_M13"/>
    <property type="match status" value="1"/>
</dbReference>
<organism evidence="10 11">
    <name type="scientific">Paraferrimonas sedimenticola</name>
    <dbReference type="NCBI Taxonomy" id="375674"/>
    <lineage>
        <taxon>Bacteria</taxon>
        <taxon>Pseudomonadati</taxon>
        <taxon>Pseudomonadota</taxon>
        <taxon>Gammaproteobacteria</taxon>
        <taxon>Alteromonadales</taxon>
        <taxon>Ferrimonadaceae</taxon>
        <taxon>Paraferrimonas</taxon>
    </lineage>
</organism>
<dbReference type="AlphaFoldDB" id="A0AA37RUT8"/>